<dbReference type="GO" id="GO:2000304">
    <property type="term" value="P:positive regulation of ceramide biosynthetic process"/>
    <property type="evidence" value="ECO:0007669"/>
    <property type="project" value="TreeGrafter"/>
</dbReference>
<evidence type="ECO:0000313" key="4">
    <source>
        <dbReference type="Proteomes" id="UP000270094"/>
    </source>
</evidence>
<organism evidence="3 4">
    <name type="scientific">Strongylus vulgaris</name>
    <name type="common">Blood worm</name>
    <dbReference type="NCBI Taxonomy" id="40348"/>
    <lineage>
        <taxon>Eukaryota</taxon>
        <taxon>Metazoa</taxon>
        <taxon>Ecdysozoa</taxon>
        <taxon>Nematoda</taxon>
        <taxon>Chromadorea</taxon>
        <taxon>Rhabditida</taxon>
        <taxon>Rhabditina</taxon>
        <taxon>Rhabditomorpha</taxon>
        <taxon>Strongyloidea</taxon>
        <taxon>Strongylidae</taxon>
        <taxon>Strongylus</taxon>
    </lineage>
</organism>
<keyword evidence="4" id="KW-1185">Reference proteome</keyword>
<dbReference type="OrthoDB" id="10021675at2759"/>
<dbReference type="Gene3D" id="1.25.40.20">
    <property type="entry name" value="Ankyrin repeat-containing domain"/>
    <property type="match status" value="1"/>
</dbReference>
<dbReference type="Proteomes" id="UP000270094">
    <property type="component" value="Unassembled WGS sequence"/>
</dbReference>
<dbReference type="GO" id="GO:0005739">
    <property type="term" value="C:mitochondrion"/>
    <property type="evidence" value="ECO:0007669"/>
    <property type="project" value="TreeGrafter"/>
</dbReference>
<dbReference type="EMBL" id="UYYB01102839">
    <property type="protein sequence ID" value="VDM78756.1"/>
    <property type="molecule type" value="Genomic_DNA"/>
</dbReference>
<dbReference type="InterPro" id="IPR002110">
    <property type="entry name" value="Ankyrin_rpt"/>
</dbReference>
<feature type="non-terminal residue" evidence="3">
    <location>
        <position position="310"/>
    </location>
</feature>
<dbReference type="PROSITE" id="PS50088">
    <property type="entry name" value="ANK_REPEAT"/>
    <property type="match status" value="2"/>
</dbReference>
<dbReference type="GO" id="GO:0047499">
    <property type="term" value="F:calcium-independent phospholipase A2 activity"/>
    <property type="evidence" value="ECO:0007669"/>
    <property type="project" value="InterPro"/>
</dbReference>
<proteinExistence type="predicted"/>
<accession>A0A3P7J6A1</accession>
<dbReference type="AlphaFoldDB" id="A0A3P7J6A1"/>
<reference evidence="3 4" key="1">
    <citation type="submission" date="2018-11" db="EMBL/GenBank/DDBJ databases">
        <authorList>
            <consortium name="Pathogen Informatics"/>
        </authorList>
    </citation>
    <scope>NUCLEOTIDE SEQUENCE [LARGE SCALE GENOMIC DNA]</scope>
</reference>
<dbReference type="Pfam" id="PF12796">
    <property type="entry name" value="Ank_2"/>
    <property type="match status" value="1"/>
</dbReference>
<dbReference type="InterPro" id="IPR047148">
    <property type="entry name" value="PLPL9"/>
</dbReference>
<dbReference type="PANTHER" id="PTHR24139">
    <property type="entry name" value="CALCIUM-INDEPENDENT PHOSPHOLIPASE A2"/>
    <property type="match status" value="1"/>
</dbReference>
<evidence type="ECO:0000256" key="1">
    <source>
        <dbReference type="ARBA" id="ARBA00022801"/>
    </source>
</evidence>
<dbReference type="SUPFAM" id="SSF52151">
    <property type="entry name" value="FabD/lysophospholipase-like"/>
    <property type="match status" value="1"/>
</dbReference>
<evidence type="ECO:0000313" key="3">
    <source>
        <dbReference type="EMBL" id="VDM78756.1"/>
    </source>
</evidence>
<dbReference type="SUPFAM" id="SSF48403">
    <property type="entry name" value="Ankyrin repeat"/>
    <property type="match status" value="1"/>
</dbReference>
<dbReference type="PROSITE" id="PS50297">
    <property type="entry name" value="ANK_REP_REGION"/>
    <property type="match status" value="2"/>
</dbReference>
<dbReference type="GO" id="GO:0052816">
    <property type="term" value="F:long-chain fatty acyl-CoA hydrolase activity"/>
    <property type="evidence" value="ECO:0007669"/>
    <property type="project" value="TreeGrafter"/>
</dbReference>
<evidence type="ECO:0000256" key="2">
    <source>
        <dbReference type="PROSITE-ProRule" id="PRU00023"/>
    </source>
</evidence>
<keyword evidence="2" id="KW-0040">ANK repeat</keyword>
<keyword evidence="1" id="KW-0378">Hydrolase</keyword>
<dbReference type="SMART" id="SM00248">
    <property type="entry name" value="ANK"/>
    <property type="match status" value="3"/>
</dbReference>
<feature type="repeat" description="ANK" evidence="2">
    <location>
        <begin position="129"/>
        <end position="161"/>
    </location>
</feature>
<dbReference type="InterPro" id="IPR016035">
    <property type="entry name" value="Acyl_Trfase/lysoPLipase"/>
</dbReference>
<dbReference type="Gene3D" id="3.40.1090.10">
    <property type="entry name" value="Cytosolic phospholipase A2 catalytic domain"/>
    <property type="match status" value="1"/>
</dbReference>
<sequence length="310" mass="33145">MGRTVVHWAAGHSASTLKDLSNEAAFAKAVAVQDESGCSPLAIALREANFESAKILMGSAATTIPGGAPLLTVLSGLEYSEALGNYPNINLNIQDADGQTPLHLAVSRDIGCVVALLSYGADVNAKDKNGHNALMKAVQAGYLDLVKLLLLFDADLKAVDAQGQSVYEINKTSKRRADIDILLADMNPPAASASPPPTKKKRLGAEFLSSFDWLAGTSTGAILALALSQGKSIPFCRSMYFRLKDEIFCGDRPYSALILDSFLRSEFGENTTMADLTKKNVMVTACVANVCPPQLQLLRSYQLETSEEEN</sequence>
<protein>
    <submittedName>
        <fullName evidence="3">Uncharacterized protein</fullName>
    </submittedName>
</protein>
<name>A0A3P7J6A1_STRVU</name>
<dbReference type="PANTHER" id="PTHR24139:SF34">
    <property type="entry name" value="85_88 KDA CALCIUM-INDEPENDENT PHOSPHOLIPASE A2"/>
    <property type="match status" value="1"/>
</dbReference>
<gene>
    <name evidence="3" type="ORF">SVUK_LOCUS13754</name>
</gene>
<feature type="repeat" description="ANK" evidence="2">
    <location>
        <begin position="97"/>
        <end position="128"/>
    </location>
</feature>
<dbReference type="InterPro" id="IPR036770">
    <property type="entry name" value="Ankyrin_rpt-contain_sf"/>
</dbReference>